<dbReference type="Pfam" id="PF13432">
    <property type="entry name" value="TPR_16"/>
    <property type="match status" value="1"/>
</dbReference>
<dbReference type="Proteomes" id="UP001162780">
    <property type="component" value="Chromosome"/>
</dbReference>
<evidence type="ECO:0000256" key="2">
    <source>
        <dbReference type="SAM" id="SignalP"/>
    </source>
</evidence>
<dbReference type="NCBIfam" id="TIGR02521">
    <property type="entry name" value="type_IV_pilW"/>
    <property type="match status" value="1"/>
</dbReference>
<name>A0ABY7GLR2_9GAMM</name>
<feature type="repeat" description="TPR" evidence="1">
    <location>
        <begin position="73"/>
        <end position="106"/>
    </location>
</feature>
<dbReference type="InterPro" id="IPR013360">
    <property type="entry name" value="Pilus_4_PilW"/>
</dbReference>
<keyword evidence="1" id="KW-0802">TPR repeat</keyword>
<evidence type="ECO:0000313" key="3">
    <source>
        <dbReference type="EMBL" id="WAR45446.1"/>
    </source>
</evidence>
<dbReference type="PROSITE" id="PS50005">
    <property type="entry name" value="TPR"/>
    <property type="match status" value="1"/>
</dbReference>
<gene>
    <name evidence="3" type="primary">pilW</name>
    <name evidence="3" type="ORF">NM686_002740</name>
</gene>
<dbReference type="Gene3D" id="1.25.40.10">
    <property type="entry name" value="Tetratricopeptide repeat domain"/>
    <property type="match status" value="1"/>
</dbReference>
<reference evidence="3" key="1">
    <citation type="submission" date="2022-11" db="EMBL/GenBank/DDBJ databases">
        <title>Methylomonas rapida sp. nov., Carotenoid-Producing Obligate Methanotrophs with High Growth Characteristics and Biotechnological Potential.</title>
        <authorList>
            <person name="Tikhonova E.N."/>
            <person name="Suleimanov R.Z."/>
            <person name="Miroshnikov K."/>
            <person name="Oshkin I.Y."/>
            <person name="Belova S.E."/>
            <person name="Danilova O.V."/>
            <person name="Ashikhmin A."/>
            <person name="Konopkin A."/>
            <person name="But S.Y."/>
            <person name="Khmelenina V.N."/>
            <person name="Kuznetsov N."/>
            <person name="Pimenov N.V."/>
            <person name="Dedysh S.N."/>
        </authorList>
    </citation>
    <scope>NUCLEOTIDE SEQUENCE</scope>
    <source>
        <strain evidence="3">MP1</strain>
    </source>
</reference>
<feature type="signal peptide" evidence="2">
    <location>
        <begin position="1"/>
        <end position="23"/>
    </location>
</feature>
<dbReference type="PANTHER" id="PTHR12558:SF13">
    <property type="entry name" value="CELL DIVISION CYCLE PROTEIN 27 HOMOLOG"/>
    <property type="match status" value="1"/>
</dbReference>
<dbReference type="InterPro" id="IPR011990">
    <property type="entry name" value="TPR-like_helical_dom_sf"/>
</dbReference>
<proteinExistence type="predicted"/>
<keyword evidence="4" id="KW-1185">Reference proteome</keyword>
<sequence>MRSSVKLRFLAILVACNLTSACALVPDFGGNGMSNREKADLNLQMGVRYLEMNMLEVAKEKLETAYDLDSSNAETLNALAIYYERMKNDEEAADYYESAIGKDPDNYSIKNNYGQFLCQRGMQEKGLTLLQESLDSSINKRPWLALTNIGICRQQSDANQAEDYFRRALQANPAYPPALQEMMKISYNKQQYMSARAFLERYTAVAKHSPITLWYGFQTERALGNSQSAENYKEQLLNTFPTSTEANEVKSAISK</sequence>
<dbReference type="PANTHER" id="PTHR12558">
    <property type="entry name" value="CELL DIVISION CYCLE 16,23,27"/>
    <property type="match status" value="1"/>
</dbReference>
<organism evidence="3 4">
    <name type="scientific">Methylomonas rapida</name>
    <dbReference type="NCBI Taxonomy" id="2963939"/>
    <lineage>
        <taxon>Bacteria</taxon>
        <taxon>Pseudomonadati</taxon>
        <taxon>Pseudomonadota</taxon>
        <taxon>Gammaproteobacteria</taxon>
        <taxon>Methylococcales</taxon>
        <taxon>Methylococcaceae</taxon>
        <taxon>Methylomonas</taxon>
    </lineage>
</organism>
<evidence type="ECO:0000313" key="4">
    <source>
        <dbReference type="Proteomes" id="UP001162780"/>
    </source>
</evidence>
<evidence type="ECO:0000256" key="1">
    <source>
        <dbReference type="PROSITE-ProRule" id="PRU00339"/>
    </source>
</evidence>
<dbReference type="InterPro" id="IPR019734">
    <property type="entry name" value="TPR_rpt"/>
</dbReference>
<dbReference type="SUPFAM" id="SSF48452">
    <property type="entry name" value="TPR-like"/>
    <property type="match status" value="1"/>
</dbReference>
<protein>
    <submittedName>
        <fullName evidence="3">Type IV pilus biogenesis/stability protein PilW</fullName>
    </submittedName>
</protein>
<dbReference type="RefSeq" id="WP_255190413.1">
    <property type="nucleotide sequence ID" value="NZ_CP113517.1"/>
</dbReference>
<dbReference type="EMBL" id="CP113517">
    <property type="protein sequence ID" value="WAR45446.1"/>
    <property type="molecule type" value="Genomic_DNA"/>
</dbReference>
<dbReference type="SMART" id="SM00028">
    <property type="entry name" value="TPR"/>
    <property type="match status" value="3"/>
</dbReference>
<keyword evidence="2" id="KW-0732">Signal</keyword>
<accession>A0ABY7GLR2</accession>
<dbReference type="Pfam" id="PF14559">
    <property type="entry name" value="TPR_19"/>
    <property type="match status" value="1"/>
</dbReference>
<feature type="chain" id="PRO_5046015557" evidence="2">
    <location>
        <begin position="24"/>
        <end position="255"/>
    </location>
</feature>
<dbReference type="PROSITE" id="PS51257">
    <property type="entry name" value="PROKAR_LIPOPROTEIN"/>
    <property type="match status" value="1"/>
</dbReference>